<dbReference type="Gene3D" id="3.40.190.10">
    <property type="entry name" value="Periplasmic binding protein-like II"/>
    <property type="match status" value="2"/>
</dbReference>
<dbReference type="GO" id="GO:0042301">
    <property type="term" value="F:phosphate ion binding"/>
    <property type="evidence" value="ECO:0007669"/>
    <property type="project" value="UniProtKB-UniRule"/>
</dbReference>
<dbReference type="GO" id="GO:0006817">
    <property type="term" value="P:phosphate ion transport"/>
    <property type="evidence" value="ECO:0007669"/>
    <property type="project" value="UniProtKB-UniRule"/>
</dbReference>
<sequence>MRKLKIASLAILASLFLVSSAFGGASTALAKDELKGKVTINGSTALLPMTLQAAKEFQKLHPKVKVAASGKGSITGPQAVKKGIAEIGACDWDASMDVPGFKAFEGQVAHKVAVIPFATIVNKNVKVDNLTTEQLKGIYSGKITNWKDVGGDNADIVVITRSFGSGTRVNYQLKALDGGDITKKKDNYKEVGSSGDMKTAVATTPNAIGYIDLVYVNSDVKAVKFNGVEASTDNVIKGKYPVWAYGYYMTKGQPTGATKAFIEYIQSAKFQQGSLKKLKFIPISAMK</sequence>
<proteinExistence type="inferred from homology"/>
<feature type="signal peptide" evidence="12">
    <location>
        <begin position="1"/>
        <end position="30"/>
    </location>
</feature>
<gene>
    <name evidence="14" type="ORF">PBLR_14517</name>
</gene>
<dbReference type="Pfam" id="PF12849">
    <property type="entry name" value="PBP_like_2"/>
    <property type="match status" value="1"/>
</dbReference>
<evidence type="ECO:0000256" key="6">
    <source>
        <dbReference type="ARBA" id="ARBA00022475"/>
    </source>
</evidence>
<comment type="similarity">
    <text evidence="3 12">Belongs to the PstS family.</text>
</comment>
<comment type="subcellular location">
    <subcellularLocation>
        <location evidence="2 12">Cell membrane</location>
        <topology evidence="2 12">Lipid-anchor</topology>
    </subcellularLocation>
</comment>
<dbReference type="PANTHER" id="PTHR30570:SF4">
    <property type="entry name" value="PHOSPHATE-BINDING PROTEIN PSTS 1"/>
    <property type="match status" value="1"/>
</dbReference>
<dbReference type="EMBL" id="LS992241">
    <property type="protein sequence ID" value="SYX86095.1"/>
    <property type="molecule type" value="Genomic_DNA"/>
</dbReference>
<organism evidence="14 15">
    <name type="scientific">Paenibacillus alvei</name>
    <name type="common">Bacillus alvei</name>
    <dbReference type="NCBI Taxonomy" id="44250"/>
    <lineage>
        <taxon>Bacteria</taxon>
        <taxon>Bacillati</taxon>
        <taxon>Bacillota</taxon>
        <taxon>Bacilli</taxon>
        <taxon>Bacillales</taxon>
        <taxon>Paenibacillaceae</taxon>
        <taxon>Paenibacillus</taxon>
    </lineage>
</organism>
<evidence type="ECO:0000256" key="7">
    <source>
        <dbReference type="ARBA" id="ARBA00022592"/>
    </source>
</evidence>
<comment type="subunit">
    <text evidence="4 12">The complex is composed of two ATP-binding proteins (PstB), two transmembrane proteins (PstC and PstA) and a solute-binding protein (PstS).</text>
</comment>
<evidence type="ECO:0000256" key="12">
    <source>
        <dbReference type="RuleBase" id="RU367119"/>
    </source>
</evidence>
<keyword evidence="8 12" id="KW-0732">Signal</keyword>
<dbReference type="InterPro" id="IPR024370">
    <property type="entry name" value="PBP_domain"/>
</dbReference>
<accession>A0A383RG70</accession>
<evidence type="ECO:0000256" key="1">
    <source>
        <dbReference type="ARBA" id="ARBA00002841"/>
    </source>
</evidence>
<dbReference type="PANTHER" id="PTHR30570">
    <property type="entry name" value="PERIPLASMIC PHOSPHATE BINDING COMPONENT OF PHOSPHATE ABC TRANSPORTER"/>
    <property type="match status" value="1"/>
</dbReference>
<evidence type="ECO:0000256" key="4">
    <source>
        <dbReference type="ARBA" id="ARBA00011529"/>
    </source>
</evidence>
<keyword evidence="5 12" id="KW-0813">Transport</keyword>
<feature type="chain" id="PRO_5027154263" description="Phosphate-binding protein" evidence="12">
    <location>
        <begin position="31"/>
        <end position="287"/>
    </location>
</feature>
<keyword evidence="10 12" id="KW-0564">Palmitate</keyword>
<keyword evidence="9" id="KW-0472">Membrane</keyword>
<dbReference type="InterPro" id="IPR011862">
    <property type="entry name" value="Phos-bd"/>
</dbReference>
<evidence type="ECO:0000256" key="8">
    <source>
        <dbReference type="ARBA" id="ARBA00022729"/>
    </source>
</evidence>
<evidence type="ECO:0000256" key="5">
    <source>
        <dbReference type="ARBA" id="ARBA00022448"/>
    </source>
</evidence>
<dbReference type="SUPFAM" id="SSF53850">
    <property type="entry name" value="Periplasmic binding protein-like II"/>
    <property type="match status" value="1"/>
</dbReference>
<keyword evidence="11 12" id="KW-0449">Lipoprotein</keyword>
<feature type="domain" description="PBP" evidence="13">
    <location>
        <begin position="34"/>
        <end position="268"/>
    </location>
</feature>
<dbReference type="Proteomes" id="UP000304148">
    <property type="component" value="Chromosome"/>
</dbReference>
<dbReference type="GO" id="GO:0005886">
    <property type="term" value="C:plasma membrane"/>
    <property type="evidence" value="ECO:0007669"/>
    <property type="project" value="UniProtKB-SubCell"/>
</dbReference>
<keyword evidence="7 12" id="KW-0592">Phosphate transport</keyword>
<evidence type="ECO:0000256" key="9">
    <source>
        <dbReference type="ARBA" id="ARBA00023136"/>
    </source>
</evidence>
<dbReference type="NCBIfam" id="TIGR02136">
    <property type="entry name" value="ptsS_2"/>
    <property type="match status" value="1"/>
</dbReference>
<reference evidence="15" key="1">
    <citation type="submission" date="2018-08" db="EMBL/GenBank/DDBJ databases">
        <authorList>
            <person name="Chevrot R."/>
        </authorList>
    </citation>
    <scope>NUCLEOTIDE SEQUENCE [LARGE SCALE GENOMIC DNA]</scope>
</reference>
<evidence type="ECO:0000256" key="10">
    <source>
        <dbReference type="ARBA" id="ARBA00023139"/>
    </source>
</evidence>
<evidence type="ECO:0000256" key="3">
    <source>
        <dbReference type="ARBA" id="ARBA00008725"/>
    </source>
</evidence>
<dbReference type="InterPro" id="IPR050811">
    <property type="entry name" value="Phosphate_ABC_transporter"/>
</dbReference>
<evidence type="ECO:0000259" key="13">
    <source>
        <dbReference type="Pfam" id="PF12849"/>
    </source>
</evidence>
<dbReference type="RefSeq" id="WP_028532130.1">
    <property type="nucleotide sequence ID" value="NZ_LS992241.1"/>
</dbReference>
<keyword evidence="6 12" id="KW-1003">Cell membrane</keyword>
<protein>
    <recommendedName>
        <fullName evidence="12">Phosphate-binding protein</fullName>
    </recommendedName>
</protein>
<evidence type="ECO:0000256" key="11">
    <source>
        <dbReference type="ARBA" id="ARBA00023288"/>
    </source>
</evidence>
<dbReference type="AlphaFoldDB" id="A0A383RG70"/>
<comment type="function">
    <text evidence="12">Involved in the system for phosphate transport across the cytoplasmic membrane.</text>
</comment>
<evidence type="ECO:0000313" key="14">
    <source>
        <dbReference type="EMBL" id="SYX86095.1"/>
    </source>
</evidence>
<evidence type="ECO:0000313" key="15">
    <source>
        <dbReference type="Proteomes" id="UP000304148"/>
    </source>
</evidence>
<evidence type="ECO:0000256" key="2">
    <source>
        <dbReference type="ARBA" id="ARBA00004193"/>
    </source>
</evidence>
<comment type="function">
    <text evidence="1">Part of the ABC transporter complex PstSACB involved in phosphate import.</text>
</comment>
<dbReference type="CDD" id="cd13653">
    <property type="entry name" value="PBP2_phosphate_like_1"/>
    <property type="match status" value="1"/>
</dbReference>
<name>A0A383RG70_PAEAL</name>